<feature type="transmembrane region" description="Helical" evidence="6">
    <location>
        <begin position="367"/>
        <end position="389"/>
    </location>
</feature>
<dbReference type="InterPro" id="IPR004813">
    <property type="entry name" value="OPT"/>
</dbReference>
<evidence type="ECO:0000256" key="5">
    <source>
        <dbReference type="ARBA" id="ARBA00023136"/>
    </source>
</evidence>
<feature type="transmembrane region" description="Helical" evidence="6">
    <location>
        <begin position="395"/>
        <end position="413"/>
    </location>
</feature>
<feature type="transmembrane region" description="Helical" evidence="6">
    <location>
        <begin position="512"/>
        <end position="535"/>
    </location>
</feature>
<dbReference type="PRINTS" id="PR00173">
    <property type="entry name" value="EDTRNSPORT"/>
</dbReference>
<dbReference type="Pfam" id="PF03169">
    <property type="entry name" value="OPT"/>
    <property type="match status" value="1"/>
</dbReference>
<sequence>MADRKGLSQAAYGGVDGENYKPYISVNEALPELTIASILIGSILAAIFAAANVYLALKVGMTIAAIIPASILGTALLYAMGRKSIFEANLVAGVAGIGESLAGGIVFTLPAVVIWGETITILQIVLVTILGGVLGILFVIPLRKYLIVEEHGKLAYPESMAASEVLVNSTAGGEGFKNVATGLAGGGLFKFLSGGLLLWSESPTWDINIVQSGKNIFQSMYGIDALASLLGVGFIVGIEAATYMFSGAVIAYFGLIPLIKFFGEGLQTAVFPSTIPIAQMSASAVRGNYIRYIGAGAVAAGGFISLGKSIPIIFKSIKAALSGMGGSHGEVKRTELDLPMTYVLGAAILVFLLAWLLPMLSIHPVGAIFAVIFSFLFAVVSARICGIIGASNNPVSGMTIATLLFITAILKAIGVVGTRGMIIAILAGAIVCVATAVAGGTSQALKTTFVIGGTPKNVELGLIIGLIISAIAGGAAMLLLINIYGIGGDKGLQAPQATLMSMVVQGVMNAQLPWTLVLVGAALGIVIELLGLPVLPVALGIYLPISLSSAILIGGIIRLVVEKQFKAKDELRKQKIELGVLFSSGLVAGDALVGILVAGLTAGGLADTVGIGPKIIPVLSASKGFALFMFIVLILIFYSFVVKERKA</sequence>
<dbReference type="RefSeq" id="WP_072993121.1">
    <property type="nucleotide sequence ID" value="NZ_FQZB01000023.1"/>
</dbReference>
<dbReference type="GO" id="GO:0016020">
    <property type="term" value="C:membrane"/>
    <property type="evidence" value="ECO:0007669"/>
    <property type="project" value="UniProtKB-SubCell"/>
</dbReference>
<dbReference type="InterPro" id="IPR045035">
    <property type="entry name" value="YSL-like"/>
</dbReference>
<dbReference type="Proteomes" id="UP000184310">
    <property type="component" value="Unassembled WGS sequence"/>
</dbReference>
<evidence type="ECO:0000256" key="6">
    <source>
        <dbReference type="SAM" id="Phobius"/>
    </source>
</evidence>
<feature type="transmembrane region" description="Helical" evidence="6">
    <location>
        <begin position="61"/>
        <end position="79"/>
    </location>
</feature>
<dbReference type="PANTHER" id="PTHR31645">
    <property type="entry name" value="OLIGOPEPTIDE TRANSPORTER YGL114W-RELATED"/>
    <property type="match status" value="1"/>
</dbReference>
<feature type="transmembrane region" description="Helical" evidence="6">
    <location>
        <begin position="420"/>
        <end position="440"/>
    </location>
</feature>
<evidence type="ECO:0000313" key="7">
    <source>
        <dbReference type="EMBL" id="SHK67977.1"/>
    </source>
</evidence>
<feature type="transmembrane region" description="Helical" evidence="6">
    <location>
        <begin position="541"/>
        <end position="561"/>
    </location>
</feature>
<keyword evidence="3 6" id="KW-0812">Transmembrane</keyword>
<feature type="transmembrane region" description="Helical" evidence="6">
    <location>
        <begin position="340"/>
        <end position="360"/>
    </location>
</feature>
<comment type="subcellular location">
    <subcellularLocation>
        <location evidence="1">Membrane</location>
        <topology evidence="1">Multi-pass membrane protein</topology>
    </subcellularLocation>
</comment>
<dbReference type="PANTHER" id="PTHR31645:SF0">
    <property type="entry name" value="OLIGOPEPTIDE TRANSPORTER YGL114W-RELATED"/>
    <property type="match status" value="1"/>
</dbReference>
<dbReference type="AlphaFoldDB" id="A0A1M6UFM2"/>
<evidence type="ECO:0000256" key="1">
    <source>
        <dbReference type="ARBA" id="ARBA00004141"/>
    </source>
</evidence>
<feature type="transmembrane region" description="Helical" evidence="6">
    <location>
        <begin position="91"/>
        <end position="115"/>
    </location>
</feature>
<keyword evidence="8" id="KW-1185">Reference proteome</keyword>
<gene>
    <name evidence="7" type="ORF">SAMN02745163_04257</name>
</gene>
<dbReference type="GO" id="GO:0035673">
    <property type="term" value="F:oligopeptide transmembrane transporter activity"/>
    <property type="evidence" value="ECO:0007669"/>
    <property type="project" value="InterPro"/>
</dbReference>
<keyword evidence="5 6" id="KW-0472">Membrane</keyword>
<feature type="transmembrane region" description="Helical" evidence="6">
    <location>
        <begin position="221"/>
        <end position="238"/>
    </location>
</feature>
<feature type="transmembrane region" description="Helical" evidence="6">
    <location>
        <begin position="121"/>
        <end position="140"/>
    </location>
</feature>
<keyword evidence="2" id="KW-0813">Transport</keyword>
<dbReference type="NCBIfam" id="TIGR00733">
    <property type="entry name" value="OPT family oligopeptide transporter"/>
    <property type="match status" value="1"/>
</dbReference>
<keyword evidence="4 6" id="KW-1133">Transmembrane helix</keyword>
<proteinExistence type="predicted"/>
<dbReference type="EMBL" id="FQZB01000023">
    <property type="protein sequence ID" value="SHK67977.1"/>
    <property type="molecule type" value="Genomic_DNA"/>
</dbReference>
<dbReference type="STRING" id="1121302.SAMN02745163_04257"/>
<evidence type="ECO:0000313" key="8">
    <source>
        <dbReference type="Proteomes" id="UP000184310"/>
    </source>
</evidence>
<feature type="transmembrane region" description="Helical" evidence="6">
    <location>
        <begin position="33"/>
        <end position="55"/>
    </location>
</feature>
<evidence type="ECO:0000256" key="4">
    <source>
        <dbReference type="ARBA" id="ARBA00022989"/>
    </source>
</evidence>
<protein>
    <submittedName>
        <fullName evidence="7">Putative oligopeptide transporter, OPT family</fullName>
    </submittedName>
</protein>
<organism evidence="7 8">
    <name type="scientific">Clostridium cavendishii DSM 21758</name>
    <dbReference type="NCBI Taxonomy" id="1121302"/>
    <lineage>
        <taxon>Bacteria</taxon>
        <taxon>Bacillati</taxon>
        <taxon>Bacillota</taxon>
        <taxon>Clostridia</taxon>
        <taxon>Eubacteriales</taxon>
        <taxon>Clostridiaceae</taxon>
        <taxon>Clostridium</taxon>
    </lineage>
</organism>
<evidence type="ECO:0000256" key="3">
    <source>
        <dbReference type="ARBA" id="ARBA00022692"/>
    </source>
</evidence>
<feature type="transmembrane region" description="Helical" evidence="6">
    <location>
        <begin position="625"/>
        <end position="642"/>
    </location>
</feature>
<dbReference type="InterPro" id="IPR004814">
    <property type="entry name" value="Oligopep_transpt"/>
</dbReference>
<feature type="transmembrane region" description="Helical" evidence="6">
    <location>
        <begin position="244"/>
        <end position="263"/>
    </location>
</feature>
<feature type="transmembrane region" description="Helical" evidence="6">
    <location>
        <begin position="581"/>
        <end position="605"/>
    </location>
</feature>
<name>A0A1M6UFM2_9CLOT</name>
<reference evidence="7 8" key="1">
    <citation type="submission" date="2016-11" db="EMBL/GenBank/DDBJ databases">
        <authorList>
            <person name="Jaros S."/>
            <person name="Januszkiewicz K."/>
            <person name="Wedrychowicz H."/>
        </authorList>
    </citation>
    <scope>NUCLEOTIDE SEQUENCE [LARGE SCALE GENOMIC DNA]</scope>
    <source>
        <strain evidence="7 8">DSM 21758</strain>
    </source>
</reference>
<dbReference type="OrthoDB" id="9809340at2"/>
<feature type="transmembrane region" description="Helical" evidence="6">
    <location>
        <begin position="289"/>
        <end position="314"/>
    </location>
</feature>
<evidence type="ECO:0000256" key="2">
    <source>
        <dbReference type="ARBA" id="ARBA00022448"/>
    </source>
</evidence>
<feature type="transmembrane region" description="Helical" evidence="6">
    <location>
        <begin position="460"/>
        <end position="481"/>
    </location>
</feature>
<accession>A0A1M6UFM2</accession>